<evidence type="ECO:0000313" key="3">
    <source>
        <dbReference type="Proteomes" id="UP000299102"/>
    </source>
</evidence>
<dbReference type="Proteomes" id="UP000299102">
    <property type="component" value="Unassembled WGS sequence"/>
</dbReference>
<keyword evidence="1" id="KW-0812">Transmembrane</keyword>
<sequence>MACDRWWGYFRHFDLLHDCISPEEVGSASVGCFNTPYALVDEIACIFLKMCPYQYPNFGLNSPPRGGESVVISRRVNDFGSSRRAYGVSAARREFGREKKTSSRAASYDPVIALISHHSELSDGWIHSICRNLISSIEMEKRRLSTAFIFLNVGAFPMPGVIFMFVCRRVGRARAPATSADRGRSKN</sequence>
<reference evidence="2 3" key="1">
    <citation type="journal article" date="2019" name="Commun. Biol.">
        <title>The bagworm genome reveals a unique fibroin gene that provides high tensile strength.</title>
        <authorList>
            <person name="Kono N."/>
            <person name="Nakamura H."/>
            <person name="Ohtoshi R."/>
            <person name="Tomita M."/>
            <person name="Numata K."/>
            <person name="Arakawa K."/>
        </authorList>
    </citation>
    <scope>NUCLEOTIDE SEQUENCE [LARGE SCALE GENOMIC DNA]</scope>
</reference>
<accession>A0A4C1VTV7</accession>
<feature type="transmembrane region" description="Helical" evidence="1">
    <location>
        <begin position="144"/>
        <end position="166"/>
    </location>
</feature>
<organism evidence="2 3">
    <name type="scientific">Eumeta variegata</name>
    <name type="common">Bagworm moth</name>
    <name type="synonym">Eumeta japonica</name>
    <dbReference type="NCBI Taxonomy" id="151549"/>
    <lineage>
        <taxon>Eukaryota</taxon>
        <taxon>Metazoa</taxon>
        <taxon>Ecdysozoa</taxon>
        <taxon>Arthropoda</taxon>
        <taxon>Hexapoda</taxon>
        <taxon>Insecta</taxon>
        <taxon>Pterygota</taxon>
        <taxon>Neoptera</taxon>
        <taxon>Endopterygota</taxon>
        <taxon>Lepidoptera</taxon>
        <taxon>Glossata</taxon>
        <taxon>Ditrysia</taxon>
        <taxon>Tineoidea</taxon>
        <taxon>Psychidae</taxon>
        <taxon>Oiketicinae</taxon>
        <taxon>Eumeta</taxon>
    </lineage>
</organism>
<evidence type="ECO:0000256" key="1">
    <source>
        <dbReference type="SAM" id="Phobius"/>
    </source>
</evidence>
<proteinExistence type="predicted"/>
<keyword evidence="1" id="KW-1133">Transmembrane helix</keyword>
<evidence type="ECO:0000313" key="2">
    <source>
        <dbReference type="EMBL" id="GBP41264.1"/>
    </source>
</evidence>
<protein>
    <submittedName>
        <fullName evidence="2">Uncharacterized protein</fullName>
    </submittedName>
</protein>
<gene>
    <name evidence="2" type="ORF">EVAR_32990_1</name>
</gene>
<comment type="caution">
    <text evidence="2">The sequence shown here is derived from an EMBL/GenBank/DDBJ whole genome shotgun (WGS) entry which is preliminary data.</text>
</comment>
<name>A0A4C1VTV7_EUMVA</name>
<keyword evidence="1" id="KW-0472">Membrane</keyword>
<keyword evidence="3" id="KW-1185">Reference proteome</keyword>
<dbReference type="AlphaFoldDB" id="A0A4C1VTV7"/>
<dbReference type="EMBL" id="BGZK01000396">
    <property type="protein sequence ID" value="GBP41264.1"/>
    <property type="molecule type" value="Genomic_DNA"/>
</dbReference>